<dbReference type="Pfam" id="PF16575">
    <property type="entry name" value="CLP1_P"/>
    <property type="match status" value="1"/>
</dbReference>
<dbReference type="Gene3D" id="3.40.50.300">
    <property type="entry name" value="P-loop containing nucleotide triphosphate hydrolases"/>
    <property type="match status" value="1"/>
</dbReference>
<comment type="caution">
    <text evidence="10">The sequence shown here is derived from an EMBL/GenBank/DDBJ whole genome shotgun (WGS) entry which is preliminary data.</text>
</comment>
<dbReference type="PANTHER" id="PTHR12755">
    <property type="entry name" value="CLEAVAGE/POLYADENYLATION FACTOR IA SUBUNIT CLP1P"/>
    <property type="match status" value="1"/>
</dbReference>
<proteinExistence type="inferred from homology"/>
<dbReference type="EMBL" id="WHVB01000003">
    <property type="protein sequence ID" value="KAF8485145.1"/>
    <property type="molecule type" value="Genomic_DNA"/>
</dbReference>
<dbReference type="OrthoDB" id="2405412at2759"/>
<evidence type="ECO:0000256" key="6">
    <source>
        <dbReference type="ARBA" id="ARBA00022777"/>
    </source>
</evidence>
<name>A0A9P5TCL3_9AGAM</name>
<feature type="region of interest" description="Disordered" evidence="8">
    <location>
        <begin position="1"/>
        <end position="61"/>
    </location>
</feature>
<keyword evidence="7" id="KW-0067">ATP-binding</keyword>
<evidence type="ECO:0000256" key="8">
    <source>
        <dbReference type="SAM" id="MobiDB-lite"/>
    </source>
</evidence>
<dbReference type="Proteomes" id="UP000759537">
    <property type="component" value="Unassembled WGS sequence"/>
</dbReference>
<dbReference type="AlphaFoldDB" id="A0A9P5TCL3"/>
<feature type="compositionally biased region" description="Low complexity" evidence="8">
    <location>
        <begin position="13"/>
        <end position="22"/>
    </location>
</feature>
<protein>
    <recommendedName>
        <fullName evidence="3">Polynucleotide 5'-hydroxyl-kinase GRC3</fullName>
    </recommendedName>
    <alternativeName>
        <fullName evidence="2">Polynucleotide 5'-hydroxyl-kinase grc3</fullName>
    </alternativeName>
</protein>
<dbReference type="GO" id="GO:0000448">
    <property type="term" value="P:cleavage in ITS2 between 5.8S rRNA and LSU-rRNA of tricistronic rRNA transcript (SSU-rRNA, 5.8S rRNA, LSU-rRNA)"/>
    <property type="evidence" value="ECO:0007669"/>
    <property type="project" value="TreeGrafter"/>
</dbReference>
<keyword evidence="6" id="KW-0418">Kinase</keyword>
<evidence type="ECO:0000256" key="2">
    <source>
        <dbReference type="ARBA" id="ARBA00018706"/>
    </source>
</evidence>
<evidence type="ECO:0000256" key="5">
    <source>
        <dbReference type="ARBA" id="ARBA00022741"/>
    </source>
</evidence>
<evidence type="ECO:0000256" key="3">
    <source>
        <dbReference type="ARBA" id="ARBA00019824"/>
    </source>
</evidence>
<evidence type="ECO:0000256" key="1">
    <source>
        <dbReference type="ARBA" id="ARBA00011003"/>
    </source>
</evidence>
<accession>A0A9P5TCL3</accession>
<dbReference type="InterPro" id="IPR045116">
    <property type="entry name" value="Clp1/Grc3"/>
</dbReference>
<feature type="domain" description="Clp1 P-loop" evidence="9">
    <location>
        <begin position="344"/>
        <end position="508"/>
    </location>
</feature>
<keyword evidence="5" id="KW-0547">Nucleotide-binding</keyword>
<gene>
    <name evidence="10" type="ORF">DFH94DRAFT_644462</name>
</gene>
<evidence type="ECO:0000313" key="11">
    <source>
        <dbReference type="Proteomes" id="UP000759537"/>
    </source>
</evidence>
<sequence length="723" mass="78630">MLSAIAARKARLQHQSPPSLKPSSKRRHTPSAGPNSSTKKARKDTSKSHSEQKNVITTTVSKEEGNISLDYSDDMSITLDQDATLIPHVRPLEPTLRERTKAYSPSRPVADSSDDESDASEQPLTDLSQLFSYNRPLLTNEEPQILSTYRPTDGQNIFPLSLDEGSALGLSGSAIALVLSPSATVSFVGAYRLRVLRGSISLLGTIIQPSRVLHHVFAPRSSPIPVIEAFVAHGESSKSLYDIPAQITSTIDEGDAIIVLQELRTGIEALGRVMRTFEGVFHQGDPEGVRNIPLRGVRLVSQLVRGMCAFQVPPSWESAFSASSSLPAHEPTGLLKPHVLLVKGQKNSGKSTFARTLVNRLSSRYRRVAFLECDLGQSEFTPGGMVALSVIERPVFGPPFTHPTLPHQAHYIGAHNPRSSPSRYLRAIQALVDVYRLDLQFATSLVDIEDGEEDDRIADLIPLVINTMGWTKGLGTDLARRIEELVQPSYIFSFEASPSNNVVEPGGPLVHTLEPITLPQRFTPSDHRALSLLSYFHAVFSDPMHPTSLGQKAASRWNTDLPLCAQPPYEITLSLALDRIVLAGAGAEDVVRTELGRVLSGALVALVSAQLPPEEIEELYTPGSPPPDPASSNCIGLALVRGVSNNGSKLQLLTPVPPEMLVNARILVMGELQLPVWGWLDFRSAEGSAGSGVDVPFLRWGRSAGAGGEKRRVRRNIMRRAQM</sequence>
<dbReference type="GO" id="GO:0005524">
    <property type="term" value="F:ATP binding"/>
    <property type="evidence" value="ECO:0007669"/>
    <property type="project" value="UniProtKB-KW"/>
</dbReference>
<dbReference type="SUPFAM" id="SSF52540">
    <property type="entry name" value="P-loop containing nucleoside triphosphate hydrolases"/>
    <property type="match status" value="1"/>
</dbReference>
<evidence type="ECO:0000256" key="7">
    <source>
        <dbReference type="ARBA" id="ARBA00022840"/>
    </source>
</evidence>
<organism evidence="10 11">
    <name type="scientific">Russula ochroleuca</name>
    <dbReference type="NCBI Taxonomy" id="152965"/>
    <lineage>
        <taxon>Eukaryota</taxon>
        <taxon>Fungi</taxon>
        <taxon>Dikarya</taxon>
        <taxon>Basidiomycota</taxon>
        <taxon>Agaricomycotina</taxon>
        <taxon>Agaricomycetes</taxon>
        <taxon>Russulales</taxon>
        <taxon>Russulaceae</taxon>
        <taxon>Russula</taxon>
    </lineage>
</organism>
<reference evidence="10" key="1">
    <citation type="submission" date="2019-10" db="EMBL/GenBank/DDBJ databases">
        <authorList>
            <consortium name="DOE Joint Genome Institute"/>
            <person name="Kuo A."/>
            <person name="Miyauchi S."/>
            <person name="Kiss E."/>
            <person name="Drula E."/>
            <person name="Kohler A."/>
            <person name="Sanchez-Garcia M."/>
            <person name="Andreopoulos B."/>
            <person name="Barry K.W."/>
            <person name="Bonito G."/>
            <person name="Buee M."/>
            <person name="Carver A."/>
            <person name="Chen C."/>
            <person name="Cichocki N."/>
            <person name="Clum A."/>
            <person name="Culley D."/>
            <person name="Crous P.W."/>
            <person name="Fauchery L."/>
            <person name="Girlanda M."/>
            <person name="Hayes R."/>
            <person name="Keri Z."/>
            <person name="LaButti K."/>
            <person name="Lipzen A."/>
            <person name="Lombard V."/>
            <person name="Magnuson J."/>
            <person name="Maillard F."/>
            <person name="Morin E."/>
            <person name="Murat C."/>
            <person name="Nolan M."/>
            <person name="Ohm R."/>
            <person name="Pangilinan J."/>
            <person name="Pereira M."/>
            <person name="Perotto S."/>
            <person name="Peter M."/>
            <person name="Riley R."/>
            <person name="Sitrit Y."/>
            <person name="Stielow B."/>
            <person name="Szollosi G."/>
            <person name="Zifcakova L."/>
            <person name="Stursova M."/>
            <person name="Spatafora J.W."/>
            <person name="Tedersoo L."/>
            <person name="Vaario L.-M."/>
            <person name="Yamada A."/>
            <person name="Yan M."/>
            <person name="Wang P."/>
            <person name="Xu J."/>
            <person name="Bruns T."/>
            <person name="Baldrian P."/>
            <person name="Vilgalys R."/>
            <person name="Henrissat B."/>
            <person name="Grigoriev I.V."/>
            <person name="Hibbett D."/>
            <person name="Nagy L.G."/>
            <person name="Martin F.M."/>
        </authorList>
    </citation>
    <scope>NUCLEOTIDE SEQUENCE</scope>
    <source>
        <strain evidence="10">Prilba</strain>
    </source>
</reference>
<keyword evidence="4" id="KW-0808">Transferase</keyword>
<dbReference type="GO" id="GO:0005634">
    <property type="term" value="C:nucleus"/>
    <property type="evidence" value="ECO:0007669"/>
    <property type="project" value="TreeGrafter"/>
</dbReference>
<evidence type="ECO:0000313" key="10">
    <source>
        <dbReference type="EMBL" id="KAF8485145.1"/>
    </source>
</evidence>
<feature type="compositionally biased region" description="Basic and acidic residues" evidence="8">
    <location>
        <begin position="43"/>
        <end position="52"/>
    </location>
</feature>
<keyword evidence="11" id="KW-1185">Reference proteome</keyword>
<dbReference type="PANTHER" id="PTHR12755:SF3">
    <property type="entry name" value="POLYNUCLEOTIDE 5'-HYDROXYL-KINASE NOL9"/>
    <property type="match status" value="1"/>
</dbReference>
<evidence type="ECO:0000259" key="9">
    <source>
        <dbReference type="Pfam" id="PF16575"/>
    </source>
</evidence>
<evidence type="ECO:0000256" key="4">
    <source>
        <dbReference type="ARBA" id="ARBA00022679"/>
    </source>
</evidence>
<dbReference type="GO" id="GO:0051731">
    <property type="term" value="F:polynucleotide 5'-hydroxyl-kinase activity"/>
    <property type="evidence" value="ECO:0007669"/>
    <property type="project" value="InterPro"/>
</dbReference>
<dbReference type="InterPro" id="IPR027417">
    <property type="entry name" value="P-loop_NTPase"/>
</dbReference>
<comment type="similarity">
    <text evidence="1">Belongs to the Clp1 family. NOL9/GRC3 subfamily.</text>
</comment>
<dbReference type="InterPro" id="IPR032319">
    <property type="entry name" value="CLP1_P"/>
</dbReference>
<reference evidence="10" key="2">
    <citation type="journal article" date="2020" name="Nat. Commun.">
        <title>Large-scale genome sequencing of mycorrhizal fungi provides insights into the early evolution of symbiotic traits.</title>
        <authorList>
            <person name="Miyauchi S."/>
            <person name="Kiss E."/>
            <person name="Kuo A."/>
            <person name="Drula E."/>
            <person name="Kohler A."/>
            <person name="Sanchez-Garcia M."/>
            <person name="Morin E."/>
            <person name="Andreopoulos B."/>
            <person name="Barry K.W."/>
            <person name="Bonito G."/>
            <person name="Buee M."/>
            <person name="Carver A."/>
            <person name="Chen C."/>
            <person name="Cichocki N."/>
            <person name="Clum A."/>
            <person name="Culley D."/>
            <person name="Crous P.W."/>
            <person name="Fauchery L."/>
            <person name="Girlanda M."/>
            <person name="Hayes R.D."/>
            <person name="Keri Z."/>
            <person name="LaButti K."/>
            <person name="Lipzen A."/>
            <person name="Lombard V."/>
            <person name="Magnuson J."/>
            <person name="Maillard F."/>
            <person name="Murat C."/>
            <person name="Nolan M."/>
            <person name="Ohm R.A."/>
            <person name="Pangilinan J."/>
            <person name="Pereira M.F."/>
            <person name="Perotto S."/>
            <person name="Peter M."/>
            <person name="Pfister S."/>
            <person name="Riley R."/>
            <person name="Sitrit Y."/>
            <person name="Stielow J.B."/>
            <person name="Szollosi G."/>
            <person name="Zifcakova L."/>
            <person name="Stursova M."/>
            <person name="Spatafora J.W."/>
            <person name="Tedersoo L."/>
            <person name="Vaario L.M."/>
            <person name="Yamada A."/>
            <person name="Yan M."/>
            <person name="Wang P."/>
            <person name="Xu J."/>
            <person name="Bruns T."/>
            <person name="Baldrian P."/>
            <person name="Vilgalys R."/>
            <person name="Dunand C."/>
            <person name="Henrissat B."/>
            <person name="Grigoriev I.V."/>
            <person name="Hibbett D."/>
            <person name="Nagy L.G."/>
            <person name="Martin F.M."/>
        </authorList>
    </citation>
    <scope>NUCLEOTIDE SEQUENCE</scope>
    <source>
        <strain evidence="10">Prilba</strain>
    </source>
</reference>
<feature type="region of interest" description="Disordered" evidence="8">
    <location>
        <begin position="89"/>
        <end position="122"/>
    </location>
</feature>